<keyword evidence="3 5" id="KW-0862">Zinc</keyword>
<evidence type="ECO:0000259" key="6">
    <source>
        <dbReference type="PROSITE" id="PS50103"/>
    </source>
</evidence>
<evidence type="ECO:0000256" key="3">
    <source>
        <dbReference type="ARBA" id="ARBA00022833"/>
    </source>
</evidence>
<dbReference type="Proteomes" id="UP000007752">
    <property type="component" value="Chromosome 1"/>
</dbReference>
<evidence type="ECO:0000256" key="5">
    <source>
        <dbReference type="PROSITE-ProRule" id="PRU00723"/>
    </source>
</evidence>
<evidence type="ECO:0000256" key="2">
    <source>
        <dbReference type="ARBA" id="ARBA00022771"/>
    </source>
</evidence>
<sequence length="208" mass="21986">MFEDGCTFAHGDEELRPSLTACAGGWRKPSPSLSAAAPPVAVAPTPPPAQVVHELLARGSGSGGGGHRAITKVCFEFRDKGICYFGETCAFPHVSAAEIRQGSRLSSMSSSSWEMPARRSVAVTVPRTFVSVPPVAPPPPPPHYRVNNSSSYNAASMAAAAPAASDANLVAQQPPPEQGGRKMTRLEMLSLKKMTGIYGDWLEGYEHP</sequence>
<dbReference type="GO" id="GO:0008270">
    <property type="term" value="F:zinc ion binding"/>
    <property type="evidence" value="ECO:0007669"/>
    <property type="project" value="UniProtKB-KW"/>
</dbReference>
<reference evidence="7" key="1">
    <citation type="journal article" date="2005" name="PLoS Biol.">
        <title>The genomes of Oryza sativa: a history of duplications.</title>
        <authorList>
            <person name="Yu J."/>
            <person name="Wang J."/>
            <person name="Lin W."/>
            <person name="Li S."/>
            <person name="Li H."/>
            <person name="Zhou J."/>
            <person name="Ni P."/>
            <person name="Dong W."/>
            <person name="Hu S."/>
            <person name="Zeng C."/>
            <person name="Zhang J."/>
            <person name="Zhang Y."/>
            <person name="Li R."/>
            <person name="Xu Z."/>
            <person name="Li S."/>
            <person name="Li X."/>
            <person name="Zheng H."/>
            <person name="Cong L."/>
            <person name="Lin L."/>
            <person name="Yin J."/>
            <person name="Geng J."/>
            <person name="Li G."/>
            <person name="Shi J."/>
            <person name="Liu J."/>
            <person name="Lv H."/>
            <person name="Li J."/>
            <person name="Wang J."/>
            <person name="Deng Y."/>
            <person name="Ran L."/>
            <person name="Shi X."/>
            <person name="Wang X."/>
            <person name="Wu Q."/>
            <person name="Li C."/>
            <person name="Ren X."/>
            <person name="Wang J."/>
            <person name="Wang X."/>
            <person name="Li D."/>
            <person name="Liu D."/>
            <person name="Zhang X."/>
            <person name="Ji Z."/>
            <person name="Zhao W."/>
            <person name="Sun Y."/>
            <person name="Zhang Z."/>
            <person name="Bao J."/>
            <person name="Han Y."/>
            <person name="Dong L."/>
            <person name="Ji J."/>
            <person name="Chen P."/>
            <person name="Wu S."/>
            <person name="Liu J."/>
            <person name="Xiao Y."/>
            <person name="Bu D."/>
            <person name="Tan J."/>
            <person name="Yang L."/>
            <person name="Ye C."/>
            <person name="Zhang J."/>
            <person name="Xu J."/>
            <person name="Zhou Y."/>
            <person name="Yu Y."/>
            <person name="Zhang B."/>
            <person name="Zhuang S."/>
            <person name="Wei H."/>
            <person name="Liu B."/>
            <person name="Lei M."/>
            <person name="Yu H."/>
            <person name="Li Y."/>
            <person name="Xu H."/>
            <person name="Wei S."/>
            <person name="He X."/>
            <person name="Fang L."/>
            <person name="Zhang Z."/>
            <person name="Zhang Y."/>
            <person name="Huang X."/>
            <person name="Su Z."/>
            <person name="Tong W."/>
            <person name="Li J."/>
            <person name="Tong Z."/>
            <person name="Li S."/>
            <person name="Ye J."/>
            <person name="Wang L."/>
            <person name="Fang L."/>
            <person name="Lei T."/>
            <person name="Chen C."/>
            <person name="Chen H."/>
            <person name="Xu Z."/>
            <person name="Li H."/>
            <person name="Huang H."/>
            <person name="Zhang F."/>
            <person name="Xu H."/>
            <person name="Li N."/>
            <person name="Zhao C."/>
            <person name="Li S."/>
            <person name="Dong L."/>
            <person name="Huang Y."/>
            <person name="Li L."/>
            <person name="Xi Y."/>
            <person name="Qi Q."/>
            <person name="Li W."/>
            <person name="Zhang B."/>
            <person name="Hu W."/>
            <person name="Zhang Y."/>
            <person name="Tian X."/>
            <person name="Jiao Y."/>
            <person name="Liang X."/>
            <person name="Jin J."/>
            <person name="Gao L."/>
            <person name="Zheng W."/>
            <person name="Hao B."/>
            <person name="Liu S."/>
            <person name="Wang W."/>
            <person name="Yuan L."/>
            <person name="Cao M."/>
            <person name="McDermott J."/>
            <person name="Samudrala R."/>
            <person name="Wang J."/>
            <person name="Wong G.K."/>
            <person name="Yang H."/>
        </authorList>
    </citation>
    <scope>NUCLEOTIDE SEQUENCE [LARGE SCALE GENOMIC DNA]</scope>
</reference>
<feature type="zinc finger region" description="C3H1-type" evidence="5">
    <location>
        <begin position="68"/>
        <end position="96"/>
    </location>
</feature>
<accession>B9ETE2</accession>
<gene>
    <name evidence="7" type="ORF">OsJ_00572</name>
</gene>
<evidence type="ECO:0000256" key="1">
    <source>
        <dbReference type="ARBA" id="ARBA00022723"/>
    </source>
</evidence>
<proteinExistence type="predicted"/>
<organism evidence="7">
    <name type="scientific">Oryza sativa subsp. japonica</name>
    <name type="common">Rice</name>
    <dbReference type="NCBI Taxonomy" id="39947"/>
    <lineage>
        <taxon>Eukaryota</taxon>
        <taxon>Viridiplantae</taxon>
        <taxon>Streptophyta</taxon>
        <taxon>Embryophyta</taxon>
        <taxon>Tracheophyta</taxon>
        <taxon>Spermatophyta</taxon>
        <taxon>Magnoliopsida</taxon>
        <taxon>Liliopsida</taxon>
        <taxon>Poales</taxon>
        <taxon>Poaceae</taxon>
        <taxon>BOP clade</taxon>
        <taxon>Oryzoideae</taxon>
        <taxon>Oryzeae</taxon>
        <taxon>Oryzinae</taxon>
        <taxon>Oryza</taxon>
        <taxon>Oryza sativa</taxon>
    </lineage>
</organism>
<keyword evidence="4" id="KW-0238">DNA-binding</keyword>
<protein>
    <recommendedName>
        <fullName evidence="6">C3H1-type domain-containing protein</fullName>
    </recommendedName>
</protein>
<feature type="domain" description="C3H1-type" evidence="6">
    <location>
        <begin position="68"/>
        <end position="96"/>
    </location>
</feature>
<dbReference type="AlphaFoldDB" id="B9ETE2"/>
<dbReference type="GO" id="GO:0003677">
    <property type="term" value="F:DNA binding"/>
    <property type="evidence" value="ECO:0007669"/>
    <property type="project" value="UniProtKB-KW"/>
</dbReference>
<keyword evidence="2 5" id="KW-0863">Zinc-finger</keyword>
<name>B9ETE2_ORYSJ</name>
<evidence type="ECO:0000256" key="4">
    <source>
        <dbReference type="ARBA" id="ARBA00023125"/>
    </source>
</evidence>
<keyword evidence="1 5" id="KW-0479">Metal-binding</keyword>
<reference evidence="7" key="2">
    <citation type="submission" date="2008-12" db="EMBL/GenBank/DDBJ databases">
        <title>Improved gene annotation of the rice (Oryza sativa) genomes.</title>
        <authorList>
            <person name="Wang J."/>
            <person name="Li R."/>
            <person name="Fan W."/>
            <person name="Huang Q."/>
            <person name="Zhang J."/>
            <person name="Zhou Y."/>
            <person name="Hu Y."/>
            <person name="Zi S."/>
            <person name="Li J."/>
            <person name="Ni P."/>
            <person name="Zheng H."/>
            <person name="Zhang Y."/>
            <person name="Zhao M."/>
            <person name="Hao Q."/>
            <person name="McDermott J."/>
            <person name="Samudrala R."/>
            <person name="Kristiansen K."/>
            <person name="Wong G.K.-S."/>
        </authorList>
    </citation>
    <scope>NUCLEOTIDE SEQUENCE</scope>
</reference>
<dbReference type="SUPFAM" id="SSF90229">
    <property type="entry name" value="CCCH zinc finger"/>
    <property type="match status" value="1"/>
</dbReference>
<evidence type="ECO:0000313" key="7">
    <source>
        <dbReference type="EMBL" id="EEE53963.1"/>
    </source>
</evidence>
<dbReference type="InterPro" id="IPR036855">
    <property type="entry name" value="Znf_CCCH_sf"/>
</dbReference>
<dbReference type="PROSITE" id="PS50103">
    <property type="entry name" value="ZF_C3H1"/>
    <property type="match status" value="1"/>
</dbReference>
<dbReference type="InterPro" id="IPR000571">
    <property type="entry name" value="Znf_CCCH"/>
</dbReference>
<dbReference type="EMBL" id="CM000138">
    <property type="protein sequence ID" value="EEE53963.1"/>
    <property type="molecule type" value="Genomic_DNA"/>
</dbReference>